<dbReference type="Proteomes" id="UP000326091">
    <property type="component" value="Chromosome"/>
</dbReference>
<accession>A0A5P3AYA2</accession>
<sequence length="589" mass="68254">MKYWIVIDSWNLMETFTTESLSPHIFYLKRAFGNDLTRYISKNGELFNNLVLYKEEPLSHFAIELDGSLLDKSLLTEQNKGETFLYPKTVYYQKGKVRFRFKNQDSIKAFIAESKIIFEVKTIDKYSNDFFIETDTPKKIPSTGGNDSLPFGIDGYIGVDNLFNSIKGGVVSYLCGLKTSTSLENQSLILSLTSLKNMIAGLNTIVMMGEESVIDYSQYKISLLKTRNDFLCSPYKDKVNLFEVLKHILDEIISLSSLRLKKVAEQKSPSYKFEIERLKKKKAEYEDLLYKLEDSNIREIKEELSRIKGQEVKMGELEGKKRKFFPKGSHEYERKQELKFQINKYKEENNEYKTAYREYKSIEALLSYSIVGVTQYDATISSLFIRFSDNINDILKLLKSSLVRDDQETDFLPNLSVLKDDIKIEIENVSLEEMVLYNVIFHLIVSNSSEKQNVVSDSKIVELVECAGKKFGESEISKSEVGNHIMNTLRTFWMYKKQKADSFDIPKDLPLLQAIMSFLIKPRGFDQIDRFMLNRGYQLKKYAYMLWGATVGYASIPKTLTNIINDNFNENLLDNYLSSIYKSLENRNI</sequence>
<protein>
    <submittedName>
        <fullName evidence="1">Uncharacterized protein</fullName>
    </submittedName>
</protein>
<dbReference type="EMBL" id="CP043529">
    <property type="protein sequence ID" value="QEW38631.1"/>
    <property type="molecule type" value="Genomic_DNA"/>
</dbReference>
<dbReference type="AlphaFoldDB" id="A0A5P3AYA2"/>
<evidence type="ECO:0000313" key="2">
    <source>
        <dbReference type="Proteomes" id="UP000326091"/>
    </source>
</evidence>
<organism evidence="1 2">
    <name type="scientific">Phocaeicola vulgatus</name>
    <name type="common">Bacteroides vulgatus</name>
    <dbReference type="NCBI Taxonomy" id="821"/>
    <lineage>
        <taxon>Bacteria</taxon>
        <taxon>Pseudomonadati</taxon>
        <taxon>Bacteroidota</taxon>
        <taxon>Bacteroidia</taxon>
        <taxon>Bacteroidales</taxon>
        <taxon>Bacteroidaceae</taxon>
        <taxon>Phocaeicola</taxon>
    </lineage>
</organism>
<reference evidence="1 2" key="1">
    <citation type="submission" date="2019-09" db="EMBL/GenBank/DDBJ databases">
        <title>Commensal-derived Metabolites Govern Vibrio cholerae Pathogenesis in Host.</title>
        <authorList>
            <person name="Yoon S.S."/>
            <person name="Yoon M.Y."/>
        </authorList>
    </citation>
    <scope>NUCLEOTIDE SEQUENCE [LARGE SCALE GENOMIC DNA]</scope>
    <source>
        <strain evidence="1 2">VIC01</strain>
    </source>
</reference>
<proteinExistence type="predicted"/>
<dbReference type="RefSeq" id="WP_134855383.1">
    <property type="nucleotide sequence ID" value="NZ_CACRTA010000047.1"/>
</dbReference>
<name>A0A5P3AYA2_PHOVU</name>
<evidence type="ECO:0000313" key="1">
    <source>
        <dbReference type="EMBL" id="QEW38631.1"/>
    </source>
</evidence>
<gene>
    <name evidence="1" type="ORF">VIC01_04275</name>
</gene>